<dbReference type="InterPro" id="IPR005913">
    <property type="entry name" value="dTDP_dehydrorham_reduct"/>
</dbReference>
<evidence type="ECO:0000256" key="1">
    <source>
        <dbReference type="ARBA" id="ARBA00004781"/>
    </source>
</evidence>
<evidence type="ECO:0000256" key="3">
    <source>
        <dbReference type="ARBA" id="ARBA00012929"/>
    </source>
</evidence>
<dbReference type="CDD" id="cd05254">
    <property type="entry name" value="dTDP_HR_like_SDR_e"/>
    <property type="match status" value="1"/>
</dbReference>
<dbReference type="Proteomes" id="UP000183496">
    <property type="component" value="Unassembled WGS sequence"/>
</dbReference>
<dbReference type="GO" id="GO:0019305">
    <property type="term" value="P:dTDP-rhamnose biosynthetic process"/>
    <property type="evidence" value="ECO:0007669"/>
    <property type="project" value="TreeGrafter"/>
</dbReference>
<dbReference type="KEGG" id="mpw:MPR_3644"/>
<comment type="caution">
    <text evidence="8">The sequence shown here is derived from an EMBL/GenBank/DDBJ whole genome shotgun (WGS) entry which is preliminary data.</text>
</comment>
<sequence length="259" mass="29624">MIKILVTGAKGQVGQCLQSISHEYDGVEFFFFDSSQLDITNEVSIDEVFSKLCPDYCFNLAAYTAVDRAEDEEELAYKVNAEGVMHLTRACNQYNTTLVHLSTDFVFDGHKQTPYTVSDIPNPINVYGASKLKGELYIKANMERYYIVRTSWVYSDFGHNFKKTMLRLAETKSEVSVVMDQIGCPTNAIELCHFLMSLMQGNHDYGVYHYRGDVICSWYDFAVSIFKENNINIKVNPITTEEYPTRASRPRYSVLGMYI</sequence>
<dbReference type="GO" id="GO:0008831">
    <property type="term" value="F:dTDP-4-dehydrorhamnose reductase activity"/>
    <property type="evidence" value="ECO:0007669"/>
    <property type="project" value="UniProtKB-EC"/>
</dbReference>
<comment type="pathway">
    <text evidence="1 6">Carbohydrate biosynthesis; dTDP-L-rhamnose biosynthesis.</text>
</comment>
<evidence type="ECO:0000259" key="7">
    <source>
        <dbReference type="Pfam" id="PF04321"/>
    </source>
</evidence>
<dbReference type="PANTHER" id="PTHR10491">
    <property type="entry name" value="DTDP-4-DEHYDRORHAMNOSE REDUCTASE"/>
    <property type="match status" value="1"/>
</dbReference>
<dbReference type="AlphaFoldDB" id="A0AAJ4W1K0"/>
<comment type="catalytic activity">
    <reaction evidence="5">
        <text>dTDP-beta-L-rhamnose + NADP(+) = dTDP-4-dehydro-beta-L-rhamnose + NADPH + H(+)</text>
        <dbReference type="Rhea" id="RHEA:21796"/>
        <dbReference type="ChEBI" id="CHEBI:15378"/>
        <dbReference type="ChEBI" id="CHEBI:57510"/>
        <dbReference type="ChEBI" id="CHEBI:57783"/>
        <dbReference type="ChEBI" id="CHEBI:58349"/>
        <dbReference type="ChEBI" id="CHEBI:62830"/>
        <dbReference type="EC" id="1.1.1.133"/>
    </reaction>
</comment>
<dbReference type="EMBL" id="FOFY01000001">
    <property type="protein sequence ID" value="SEQ08833.1"/>
    <property type="molecule type" value="Genomic_DNA"/>
</dbReference>
<dbReference type="GO" id="GO:0005829">
    <property type="term" value="C:cytosol"/>
    <property type="evidence" value="ECO:0007669"/>
    <property type="project" value="TreeGrafter"/>
</dbReference>
<keyword evidence="6" id="KW-0560">Oxidoreductase</keyword>
<dbReference type="PANTHER" id="PTHR10491:SF4">
    <property type="entry name" value="METHIONINE ADENOSYLTRANSFERASE 2 SUBUNIT BETA"/>
    <property type="match status" value="1"/>
</dbReference>
<dbReference type="NCBIfam" id="TIGR01214">
    <property type="entry name" value="rmlD"/>
    <property type="match status" value="1"/>
</dbReference>
<dbReference type="Pfam" id="PF04321">
    <property type="entry name" value="RmlD_sub_bind"/>
    <property type="match status" value="1"/>
</dbReference>
<gene>
    <name evidence="8" type="ORF">SAMN04488089_101510</name>
</gene>
<evidence type="ECO:0000256" key="5">
    <source>
        <dbReference type="ARBA" id="ARBA00048200"/>
    </source>
</evidence>
<dbReference type="SUPFAM" id="SSF51735">
    <property type="entry name" value="NAD(P)-binding Rossmann-fold domains"/>
    <property type="match status" value="1"/>
</dbReference>
<keyword evidence="9" id="KW-1185">Reference proteome</keyword>
<feature type="domain" description="RmlD-like substrate binding" evidence="7">
    <location>
        <begin position="3"/>
        <end position="256"/>
    </location>
</feature>
<dbReference type="Gene3D" id="3.40.50.720">
    <property type="entry name" value="NAD(P)-binding Rossmann-like Domain"/>
    <property type="match status" value="1"/>
</dbReference>
<evidence type="ECO:0000256" key="2">
    <source>
        <dbReference type="ARBA" id="ARBA00010944"/>
    </source>
</evidence>
<accession>A0AAJ4W1K0</accession>
<dbReference type="InterPro" id="IPR029903">
    <property type="entry name" value="RmlD-like-bd"/>
</dbReference>
<dbReference type="Gene3D" id="3.90.25.10">
    <property type="entry name" value="UDP-galactose 4-epimerase, domain 1"/>
    <property type="match status" value="1"/>
</dbReference>
<evidence type="ECO:0000256" key="4">
    <source>
        <dbReference type="ARBA" id="ARBA00017099"/>
    </source>
</evidence>
<protein>
    <recommendedName>
        <fullName evidence="4 6">dTDP-4-dehydrorhamnose reductase</fullName>
        <ecNumber evidence="3 6">1.1.1.133</ecNumber>
    </recommendedName>
</protein>
<reference evidence="8 9" key="1">
    <citation type="submission" date="2016-10" db="EMBL/GenBank/DDBJ databases">
        <authorList>
            <person name="Varghese N."/>
            <person name="Submissions S."/>
        </authorList>
    </citation>
    <scope>NUCLEOTIDE SEQUENCE [LARGE SCALE GENOMIC DNA]</scope>
    <source>
        <strain evidence="9">DSM 19823 / KCTC 23066 / CCTCC M 208030 / D25</strain>
    </source>
</reference>
<comment type="similarity">
    <text evidence="2 6">Belongs to the dTDP-4-dehydrorhamnose reductase family.</text>
</comment>
<name>A0AAJ4W1K0_MYRPR</name>
<dbReference type="RefSeq" id="WP_041895003.1">
    <property type="nucleotide sequence ID" value="NZ_CP010817.1"/>
</dbReference>
<keyword evidence="6" id="KW-0521">NADP</keyword>
<organism evidence="8 9">
    <name type="scientific">Myroides profundi</name>
    <dbReference type="NCBI Taxonomy" id="480520"/>
    <lineage>
        <taxon>Bacteria</taxon>
        <taxon>Pseudomonadati</taxon>
        <taxon>Bacteroidota</taxon>
        <taxon>Flavobacteriia</taxon>
        <taxon>Flavobacteriales</taxon>
        <taxon>Flavobacteriaceae</taxon>
        <taxon>Myroides</taxon>
    </lineage>
</organism>
<comment type="function">
    <text evidence="6">Catalyzes the reduction of dTDP-6-deoxy-L-lyxo-4-hexulose to yield dTDP-L-rhamnose.</text>
</comment>
<proteinExistence type="inferred from homology"/>
<evidence type="ECO:0000256" key="6">
    <source>
        <dbReference type="RuleBase" id="RU364082"/>
    </source>
</evidence>
<dbReference type="InterPro" id="IPR036291">
    <property type="entry name" value="NAD(P)-bd_dom_sf"/>
</dbReference>
<evidence type="ECO:0000313" key="9">
    <source>
        <dbReference type="Proteomes" id="UP000183496"/>
    </source>
</evidence>
<evidence type="ECO:0000313" key="8">
    <source>
        <dbReference type="EMBL" id="SEQ08833.1"/>
    </source>
</evidence>
<dbReference type="EC" id="1.1.1.133" evidence="3 6"/>